<name>A0A9Q0G5U2_9ROSI</name>
<dbReference type="Pfam" id="PF26138">
    <property type="entry name" value="DUF8040"/>
    <property type="match status" value="1"/>
</dbReference>
<protein>
    <recommendedName>
        <fullName evidence="1">DUF8040 domain-containing protein</fullName>
    </recommendedName>
</protein>
<comment type="caution">
    <text evidence="2">The sequence shown here is derived from an EMBL/GenBank/DDBJ whole genome shotgun (WGS) entry which is preliminary data.</text>
</comment>
<gene>
    <name evidence="2" type="ORF">Tsubulata_047051</name>
</gene>
<evidence type="ECO:0000259" key="1">
    <source>
        <dbReference type="Pfam" id="PF26138"/>
    </source>
</evidence>
<dbReference type="PANTHER" id="PTHR22930:SF280">
    <property type="entry name" value="OS11G0202600 PROTEIN"/>
    <property type="match status" value="1"/>
</dbReference>
<evidence type="ECO:0000313" key="2">
    <source>
        <dbReference type="EMBL" id="KAJ4843758.1"/>
    </source>
</evidence>
<organism evidence="2 3">
    <name type="scientific">Turnera subulata</name>
    <dbReference type="NCBI Taxonomy" id="218843"/>
    <lineage>
        <taxon>Eukaryota</taxon>
        <taxon>Viridiplantae</taxon>
        <taxon>Streptophyta</taxon>
        <taxon>Embryophyta</taxon>
        <taxon>Tracheophyta</taxon>
        <taxon>Spermatophyta</taxon>
        <taxon>Magnoliopsida</taxon>
        <taxon>eudicotyledons</taxon>
        <taxon>Gunneridae</taxon>
        <taxon>Pentapetalae</taxon>
        <taxon>rosids</taxon>
        <taxon>fabids</taxon>
        <taxon>Malpighiales</taxon>
        <taxon>Passifloraceae</taxon>
        <taxon>Turnera</taxon>
    </lineage>
</organism>
<feature type="domain" description="DUF8040" evidence="1">
    <location>
        <begin position="1"/>
        <end position="70"/>
    </location>
</feature>
<proteinExistence type="predicted"/>
<accession>A0A9Q0G5U2</accession>
<keyword evidence="3" id="KW-1185">Reference proteome</keyword>
<dbReference type="AlphaFoldDB" id="A0A9Q0G5U2"/>
<reference evidence="2" key="1">
    <citation type="submission" date="2022-02" db="EMBL/GenBank/DDBJ databases">
        <authorList>
            <person name="Henning P.M."/>
            <person name="McCubbin A.G."/>
            <person name="Shore J.S."/>
        </authorList>
    </citation>
    <scope>NUCLEOTIDE SEQUENCE</scope>
    <source>
        <strain evidence="2">F60SS</strain>
        <tissue evidence="2">Leaves</tissue>
    </source>
</reference>
<dbReference type="PANTHER" id="PTHR22930">
    <property type="match status" value="1"/>
</dbReference>
<dbReference type="InterPro" id="IPR045249">
    <property type="entry name" value="HARBI1-like"/>
</dbReference>
<dbReference type="EMBL" id="JAKUCV010002149">
    <property type="protein sequence ID" value="KAJ4843758.1"/>
    <property type="molecule type" value="Genomic_DNA"/>
</dbReference>
<sequence>MFPECFIQLCEDLKGRGKLAGSKFLTVQEQVGIFLYIICQNERQRVTGDRFQHSLETISTHFKKVLYAVFSLAKHIIVPPSFDETLPEIRNNPKYYPFFKNCVGAIDVTHISACVPTDHVTPRIFII</sequence>
<evidence type="ECO:0000313" key="3">
    <source>
        <dbReference type="Proteomes" id="UP001141552"/>
    </source>
</evidence>
<dbReference type="InterPro" id="IPR058353">
    <property type="entry name" value="DUF8040"/>
</dbReference>
<reference evidence="2" key="2">
    <citation type="journal article" date="2023" name="Plants (Basel)">
        <title>Annotation of the Turnera subulata (Passifloraceae) Draft Genome Reveals the S-Locus Evolved after the Divergence of Turneroideae from Passifloroideae in a Stepwise Manner.</title>
        <authorList>
            <person name="Henning P.M."/>
            <person name="Roalson E.H."/>
            <person name="Mir W."/>
            <person name="McCubbin A.G."/>
            <person name="Shore J.S."/>
        </authorList>
    </citation>
    <scope>NUCLEOTIDE SEQUENCE</scope>
    <source>
        <strain evidence="2">F60SS</strain>
    </source>
</reference>
<dbReference type="OrthoDB" id="1851308at2759"/>
<dbReference type="Proteomes" id="UP001141552">
    <property type="component" value="Unassembled WGS sequence"/>
</dbReference>